<gene>
    <name evidence="8" type="ORF">HAHE_33560</name>
</gene>
<dbReference type="PROSITE" id="PS00523">
    <property type="entry name" value="SULFATASE_1"/>
    <property type="match status" value="1"/>
</dbReference>
<evidence type="ECO:0000256" key="3">
    <source>
        <dbReference type="ARBA" id="ARBA00022801"/>
    </source>
</evidence>
<name>A0ABN6HCC8_9BACT</name>
<dbReference type="PANTHER" id="PTHR42693">
    <property type="entry name" value="ARYLSULFATASE FAMILY MEMBER"/>
    <property type="match status" value="1"/>
</dbReference>
<feature type="domain" description="Sulfatase N-terminal" evidence="7">
    <location>
        <begin position="21"/>
        <end position="121"/>
    </location>
</feature>
<evidence type="ECO:0000313" key="8">
    <source>
        <dbReference type="EMBL" id="BCX49448.1"/>
    </source>
</evidence>
<sequence>MKPLTLVMALLGTGSAFAAAPNFVFFITDDISPADLGIYGNRKVHTPNLDRIARKGLVFDNAYLTISSCSPSRCSIITGRYPHNTGAPELHLPLPSGQRTFVQELREAGYHTLLSGKNHMAKPDQLGFAMASDSGPSGSENWIRHLRERPKDQPFFFWFASHDAHHPFQQNAQAPIYDPADVPVPPMLADGPLTRRELANYYHEVSRTDTYAGRIIDELERQGILDSTYFIYCSDNGRPFPRCKTYLYDSGIRTPLLVVGPRVATGRTKSLVSSIDFSATILDLADIPIPETVQGASFRTTLSDPTYSHRDVAFAERNWHVFQLHERAVRSGKWLYIRNWWPARHNVSGESASFRFGAVRELWELAAQGELSPGQALLTVTPQPPELLFDVEADPFQMVNLAGETNHSDTLRRMRLLVEQWIEETGDSVPANPTPDRQPLHQSDQQAKIRRGDLPGADKGAERINRPGPIRTDH</sequence>
<evidence type="ECO:0000256" key="4">
    <source>
        <dbReference type="ARBA" id="ARBA00022837"/>
    </source>
</evidence>
<organism evidence="8 9">
    <name type="scientific">Haloferula helveola</name>
    <dbReference type="NCBI Taxonomy" id="490095"/>
    <lineage>
        <taxon>Bacteria</taxon>
        <taxon>Pseudomonadati</taxon>
        <taxon>Verrucomicrobiota</taxon>
        <taxon>Verrucomicrobiia</taxon>
        <taxon>Verrucomicrobiales</taxon>
        <taxon>Verrucomicrobiaceae</taxon>
        <taxon>Haloferula</taxon>
    </lineage>
</organism>
<reference evidence="8 9" key="1">
    <citation type="submission" date="2021-06" db="EMBL/GenBank/DDBJ databases">
        <title>Complete genome of Haloferula helveola possessing various polysaccharide degrading enzymes.</title>
        <authorList>
            <person name="Takami H."/>
            <person name="Huang C."/>
            <person name="Hamasaki K."/>
        </authorList>
    </citation>
    <scope>NUCLEOTIDE SEQUENCE [LARGE SCALE GENOMIC DNA]</scope>
    <source>
        <strain evidence="8 9">CN-1</strain>
    </source>
</reference>
<feature type="compositionally biased region" description="Basic and acidic residues" evidence="5">
    <location>
        <begin position="459"/>
        <end position="474"/>
    </location>
</feature>
<dbReference type="Proteomes" id="UP001374893">
    <property type="component" value="Chromosome"/>
</dbReference>
<dbReference type="Pfam" id="PF00884">
    <property type="entry name" value="Sulfatase"/>
    <property type="match status" value="2"/>
</dbReference>
<dbReference type="PANTHER" id="PTHR42693:SF53">
    <property type="entry name" value="ENDO-4-O-SULFATASE"/>
    <property type="match status" value="1"/>
</dbReference>
<keyword evidence="2" id="KW-0479">Metal-binding</keyword>
<dbReference type="CDD" id="cd16027">
    <property type="entry name" value="SGSH"/>
    <property type="match status" value="1"/>
</dbReference>
<accession>A0ABN6HCC8</accession>
<feature type="signal peptide" evidence="6">
    <location>
        <begin position="1"/>
        <end position="18"/>
    </location>
</feature>
<dbReference type="Gene3D" id="3.40.720.10">
    <property type="entry name" value="Alkaline Phosphatase, subunit A"/>
    <property type="match status" value="1"/>
</dbReference>
<evidence type="ECO:0000256" key="6">
    <source>
        <dbReference type="SAM" id="SignalP"/>
    </source>
</evidence>
<dbReference type="EMBL" id="AP024702">
    <property type="protein sequence ID" value="BCX49448.1"/>
    <property type="molecule type" value="Genomic_DNA"/>
</dbReference>
<evidence type="ECO:0000256" key="1">
    <source>
        <dbReference type="ARBA" id="ARBA00008779"/>
    </source>
</evidence>
<dbReference type="InterPro" id="IPR050738">
    <property type="entry name" value="Sulfatase"/>
</dbReference>
<evidence type="ECO:0000256" key="5">
    <source>
        <dbReference type="SAM" id="MobiDB-lite"/>
    </source>
</evidence>
<proteinExistence type="inferred from homology"/>
<evidence type="ECO:0000259" key="7">
    <source>
        <dbReference type="Pfam" id="PF00884"/>
    </source>
</evidence>
<keyword evidence="4" id="KW-0106">Calcium</keyword>
<dbReference type="InterPro" id="IPR000917">
    <property type="entry name" value="Sulfatase_N"/>
</dbReference>
<feature type="domain" description="Sulfatase N-terminal" evidence="7">
    <location>
        <begin position="142"/>
        <end position="287"/>
    </location>
</feature>
<keyword evidence="6" id="KW-0732">Signal</keyword>
<evidence type="ECO:0000313" key="9">
    <source>
        <dbReference type="Proteomes" id="UP001374893"/>
    </source>
</evidence>
<dbReference type="InterPro" id="IPR017850">
    <property type="entry name" value="Alkaline_phosphatase_core_sf"/>
</dbReference>
<keyword evidence="3" id="KW-0378">Hydrolase</keyword>
<keyword evidence="9" id="KW-1185">Reference proteome</keyword>
<feature type="region of interest" description="Disordered" evidence="5">
    <location>
        <begin position="426"/>
        <end position="474"/>
    </location>
</feature>
<comment type="similarity">
    <text evidence="1">Belongs to the sulfatase family.</text>
</comment>
<protein>
    <recommendedName>
        <fullName evidence="7">Sulfatase N-terminal domain-containing protein</fullName>
    </recommendedName>
</protein>
<dbReference type="SUPFAM" id="SSF53649">
    <property type="entry name" value="Alkaline phosphatase-like"/>
    <property type="match status" value="1"/>
</dbReference>
<feature type="chain" id="PRO_5045115199" description="Sulfatase N-terminal domain-containing protein" evidence="6">
    <location>
        <begin position="19"/>
        <end position="474"/>
    </location>
</feature>
<evidence type="ECO:0000256" key="2">
    <source>
        <dbReference type="ARBA" id="ARBA00022723"/>
    </source>
</evidence>
<dbReference type="InterPro" id="IPR024607">
    <property type="entry name" value="Sulfatase_CS"/>
</dbReference>